<proteinExistence type="predicted"/>
<dbReference type="Proteomes" id="UP000176815">
    <property type="component" value="Unassembled WGS sequence"/>
</dbReference>
<feature type="chain" id="PRO_5009515245" description="M23ase beta-sheet core domain-containing protein" evidence="1">
    <location>
        <begin position="30"/>
        <end position="795"/>
    </location>
</feature>
<dbReference type="EMBL" id="MEWG01000018">
    <property type="protein sequence ID" value="OGC77522.1"/>
    <property type="molecule type" value="Genomic_DNA"/>
</dbReference>
<evidence type="ECO:0000313" key="3">
    <source>
        <dbReference type="EMBL" id="OGC77522.1"/>
    </source>
</evidence>
<dbReference type="SUPFAM" id="SSF51261">
    <property type="entry name" value="Duplicated hybrid motif"/>
    <property type="match status" value="1"/>
</dbReference>
<dbReference type="InterPro" id="IPR016047">
    <property type="entry name" value="M23ase_b-sheet_dom"/>
</dbReference>
<dbReference type="PANTHER" id="PTHR21666">
    <property type="entry name" value="PEPTIDASE-RELATED"/>
    <property type="match status" value="1"/>
</dbReference>
<evidence type="ECO:0000259" key="2">
    <source>
        <dbReference type="Pfam" id="PF01551"/>
    </source>
</evidence>
<dbReference type="InterPro" id="IPR058094">
    <property type="entry name" value="Ig-like_OmpL47-like"/>
</dbReference>
<dbReference type="Gene3D" id="2.130.10.10">
    <property type="entry name" value="YVTN repeat-like/Quinoprotein amine dehydrogenase"/>
    <property type="match status" value="2"/>
</dbReference>
<dbReference type="InterPro" id="IPR050570">
    <property type="entry name" value="Cell_wall_metabolism_enzyme"/>
</dbReference>
<protein>
    <recommendedName>
        <fullName evidence="2">M23ase beta-sheet core domain-containing protein</fullName>
    </recommendedName>
</protein>
<dbReference type="AlphaFoldDB" id="A0A1F4X798"/>
<organism evidence="3 4">
    <name type="scientific">candidate division WWE3 bacterium RIFOXYD1_FULL_39_9</name>
    <dbReference type="NCBI Taxonomy" id="1802649"/>
    <lineage>
        <taxon>Bacteria</taxon>
        <taxon>Katanobacteria</taxon>
    </lineage>
</organism>
<dbReference type="InterPro" id="IPR015943">
    <property type="entry name" value="WD40/YVTN_repeat-like_dom_sf"/>
</dbReference>
<dbReference type="NCBIfam" id="NF047446">
    <property type="entry name" value="barrel_OmpL47"/>
    <property type="match status" value="1"/>
</dbReference>
<name>A0A1F4X798_UNCKA</name>
<feature type="signal peptide" evidence="1">
    <location>
        <begin position="1"/>
        <end position="29"/>
    </location>
</feature>
<reference evidence="3 4" key="1">
    <citation type="journal article" date="2016" name="Nat. Commun.">
        <title>Thousands of microbial genomes shed light on interconnected biogeochemical processes in an aquifer system.</title>
        <authorList>
            <person name="Anantharaman K."/>
            <person name="Brown C.T."/>
            <person name="Hug L.A."/>
            <person name="Sharon I."/>
            <person name="Castelle C.J."/>
            <person name="Probst A.J."/>
            <person name="Thomas B.C."/>
            <person name="Singh A."/>
            <person name="Wilkins M.J."/>
            <person name="Karaoz U."/>
            <person name="Brodie E.L."/>
            <person name="Williams K.H."/>
            <person name="Hubbard S.S."/>
            <person name="Banfield J.F."/>
        </authorList>
    </citation>
    <scope>NUCLEOTIDE SEQUENCE [LARGE SCALE GENOMIC DNA]</scope>
</reference>
<comment type="caution">
    <text evidence="3">The sequence shown here is derived from an EMBL/GenBank/DDBJ whole genome shotgun (WGS) entry which is preliminary data.</text>
</comment>
<dbReference type="GO" id="GO:0004222">
    <property type="term" value="F:metalloendopeptidase activity"/>
    <property type="evidence" value="ECO:0007669"/>
    <property type="project" value="TreeGrafter"/>
</dbReference>
<dbReference type="Pfam" id="PF01551">
    <property type="entry name" value="Peptidase_M23"/>
    <property type="match status" value="1"/>
</dbReference>
<evidence type="ECO:0000256" key="1">
    <source>
        <dbReference type="SAM" id="SignalP"/>
    </source>
</evidence>
<keyword evidence="1" id="KW-0732">Signal</keyword>
<evidence type="ECO:0000313" key="4">
    <source>
        <dbReference type="Proteomes" id="UP000176815"/>
    </source>
</evidence>
<dbReference type="InterPro" id="IPR011055">
    <property type="entry name" value="Dup_hybrid_motif"/>
</dbReference>
<dbReference type="CDD" id="cd15482">
    <property type="entry name" value="Sialidase_non-viral"/>
    <property type="match status" value="1"/>
</dbReference>
<sequence>MRTPTITKFYATLLVFGTFCLTLPTNSLAQTNWNHSLDHANITVIQNTPWGLLAGENNTTASQNTYNGLKISYDAGNIWEDYALQARGITDLAYFNGNIYASTYQVRDSLVGLFFSSDRGSTWSHIGNNFSASAVDLDSNTIYLGTYSNGLWISDNGGQTWLQKLGTGWFGPKIEMIVSSPEITIVSTSTKTYKSTDHGSTWTEITALAGMLIKTGDINLGVIFLGTRNTDGLYKSTDNGITWNKVAFMGNTKIGSILFYKGVYYVGALDQASQKFTVFSSKDFGASWENTGLDLVYANTTNLSSTWLYGIPNQLFITSLETGIYKYSIPEHKTEVFSFLDVPWQYTKQNELIDRVYSFFDHEYPFLGYYNYREPTQYSDTTLNFLGKRAPKPEMFYSSHDGIDFSLPYGTTITAPASGTASYYFCGDCGYTIKINHQNGYQTTYMHLQKNGLVTTGSDLWVEKGTPIGKVGMTGNTTGPHLHFSVLHDKNNDGDFADNYVDGRVDPFGWLTNGKTDPWEILNWNDSAGAHSGESSKYLWTAAIPSFTDFISRYSDNPVVTIDNKQIDFSQINDLPPSNIHAISYAKPFLNPIQKYLKYIPQTSLSVELTDTMENEIELLTGTLTVLFNISEVILENVAPNTLQVYFWDELESIWKPLETIYNELTNTLSAQTSHLSQFAVFGTKANSIYPETALNLSGNRVNDWFTEYPTVYFEYLNKPVSDIRNTFYKTTDDDSWQEYTNPFLLETDGITSLSFRSEDIWGNLEDVQTAVIKIDTQNKWKDRVKVKNNNFLTN</sequence>
<feature type="domain" description="M23ase beta-sheet core" evidence="2">
    <location>
        <begin position="399"/>
        <end position="490"/>
    </location>
</feature>
<accession>A0A1F4X798</accession>
<dbReference type="CDD" id="cd12797">
    <property type="entry name" value="M23_peptidase"/>
    <property type="match status" value="1"/>
</dbReference>
<dbReference type="SUPFAM" id="SSF110296">
    <property type="entry name" value="Oligoxyloglucan reducing end-specific cellobiohydrolase"/>
    <property type="match status" value="1"/>
</dbReference>
<dbReference type="Gene3D" id="2.70.70.10">
    <property type="entry name" value="Glucose Permease (Domain IIA)"/>
    <property type="match status" value="1"/>
</dbReference>
<dbReference type="PANTHER" id="PTHR21666:SF270">
    <property type="entry name" value="MUREIN HYDROLASE ACTIVATOR ENVC"/>
    <property type="match status" value="1"/>
</dbReference>
<gene>
    <name evidence="3" type="ORF">A2619_01925</name>
</gene>